<dbReference type="EMBL" id="CAJVPK010000002">
    <property type="protein sequence ID" value="CAG8432726.1"/>
    <property type="molecule type" value="Genomic_DNA"/>
</dbReference>
<proteinExistence type="predicted"/>
<reference evidence="2" key="1">
    <citation type="submission" date="2021-06" db="EMBL/GenBank/DDBJ databases">
        <authorList>
            <person name="Kallberg Y."/>
            <person name="Tangrot J."/>
            <person name="Rosling A."/>
        </authorList>
    </citation>
    <scope>NUCLEOTIDE SEQUENCE</scope>
    <source>
        <strain evidence="2">AZ414A</strain>
    </source>
</reference>
<dbReference type="CDD" id="cd18186">
    <property type="entry name" value="BTB_POZ_ZBTB_KLHL-like"/>
    <property type="match status" value="1"/>
</dbReference>
<sequence length="531" mass="61709">MREKTHAHRNYIDDIPRDVKIRRLNEIINSFHENAKIRYSQFIGKPQLVLIEGYSKRDSQRLKGISDGGHKIHFDDANVIDCIGVNNNNIDLMMKHLENSSKRNRFNNLFDISQKTTNMKSGDYVLVLPISTTGCSFDAIPLAKMSIAQFNNGKFSEYNINVGDNLHKNSNDPNCYALTLNAIPNPEEEISSSTWDDREKFSATLFMKNPDLSLDHGVEKFVSINELPKVGYITIGVWFNKIIIEYAKPEYLIPPRPWPKNLVEAWENELNKSDFADIQFNVNNKKIYARSSILSLRSEYFRKMIEGGWTETNQCDYDVKDNKVTATFKDTSKRPDKEGDPQSDIIVVIKENSKYSDEQLQNWTPPQIRYKVNVTDVHEDTFLEMLRYLYTNNLEFDSTSLHKRPLDIFIIADKYLIPDLRQLAKSQIYKDLTVDNAAEILFGQVYEWDDLKKDVMKYVVSEFSKIRKTDGYKKVILNNVEFPAAVELMSELIKLLVPEDDNDKVPEEQEIFFEEEVIVDKNNVNNYLLRK</sequence>
<accession>A0A9N8UUT7</accession>
<evidence type="ECO:0000259" key="1">
    <source>
        <dbReference type="PROSITE" id="PS50097"/>
    </source>
</evidence>
<dbReference type="InterPro" id="IPR011333">
    <property type="entry name" value="SKP1/BTB/POZ_sf"/>
</dbReference>
<gene>
    <name evidence="2" type="ORF">DEBURN_LOCUS54</name>
</gene>
<keyword evidence="3" id="KW-1185">Reference proteome</keyword>
<dbReference type="Gene3D" id="3.30.710.10">
    <property type="entry name" value="Potassium Channel Kv1.1, Chain A"/>
    <property type="match status" value="1"/>
</dbReference>
<dbReference type="Proteomes" id="UP000789706">
    <property type="component" value="Unassembled WGS sequence"/>
</dbReference>
<dbReference type="OrthoDB" id="6359816at2759"/>
<organism evidence="2 3">
    <name type="scientific">Diversispora eburnea</name>
    <dbReference type="NCBI Taxonomy" id="1213867"/>
    <lineage>
        <taxon>Eukaryota</taxon>
        <taxon>Fungi</taxon>
        <taxon>Fungi incertae sedis</taxon>
        <taxon>Mucoromycota</taxon>
        <taxon>Glomeromycotina</taxon>
        <taxon>Glomeromycetes</taxon>
        <taxon>Diversisporales</taxon>
        <taxon>Diversisporaceae</taxon>
        <taxon>Diversispora</taxon>
    </lineage>
</organism>
<dbReference type="PROSITE" id="PS50097">
    <property type="entry name" value="BTB"/>
    <property type="match status" value="1"/>
</dbReference>
<protein>
    <submittedName>
        <fullName evidence="2">7053_t:CDS:1</fullName>
    </submittedName>
</protein>
<name>A0A9N8UUT7_9GLOM</name>
<dbReference type="PANTHER" id="PTHR24413">
    <property type="entry name" value="SPECKLE-TYPE POZ PROTEIN"/>
    <property type="match status" value="1"/>
</dbReference>
<dbReference type="Pfam" id="PF00651">
    <property type="entry name" value="BTB"/>
    <property type="match status" value="1"/>
</dbReference>
<dbReference type="InterPro" id="IPR000210">
    <property type="entry name" value="BTB/POZ_dom"/>
</dbReference>
<evidence type="ECO:0000313" key="2">
    <source>
        <dbReference type="EMBL" id="CAG8432726.1"/>
    </source>
</evidence>
<feature type="domain" description="BTB" evidence="1">
    <location>
        <begin position="276"/>
        <end position="398"/>
    </location>
</feature>
<dbReference type="SMART" id="SM00225">
    <property type="entry name" value="BTB"/>
    <property type="match status" value="1"/>
</dbReference>
<comment type="caution">
    <text evidence="2">The sequence shown here is derived from an EMBL/GenBank/DDBJ whole genome shotgun (WGS) entry which is preliminary data.</text>
</comment>
<dbReference type="SUPFAM" id="SSF54695">
    <property type="entry name" value="POZ domain"/>
    <property type="match status" value="1"/>
</dbReference>
<evidence type="ECO:0000313" key="3">
    <source>
        <dbReference type="Proteomes" id="UP000789706"/>
    </source>
</evidence>
<dbReference type="AlphaFoldDB" id="A0A9N8UUT7"/>